<evidence type="ECO:0000259" key="1">
    <source>
        <dbReference type="Pfam" id="PF01494"/>
    </source>
</evidence>
<dbReference type="PANTHER" id="PTHR46865:SF2">
    <property type="entry name" value="MONOOXYGENASE"/>
    <property type="match status" value="1"/>
</dbReference>
<name>A0ABV9HD20_9MICO</name>
<dbReference type="Gene3D" id="3.50.50.60">
    <property type="entry name" value="FAD/NAD(P)-binding domain"/>
    <property type="match status" value="1"/>
</dbReference>
<organism evidence="2 3">
    <name type="scientific">Promicromonospora alba</name>
    <dbReference type="NCBI Taxonomy" id="1616110"/>
    <lineage>
        <taxon>Bacteria</taxon>
        <taxon>Bacillati</taxon>
        <taxon>Actinomycetota</taxon>
        <taxon>Actinomycetes</taxon>
        <taxon>Micrococcales</taxon>
        <taxon>Promicromonosporaceae</taxon>
        <taxon>Promicromonospora</taxon>
    </lineage>
</organism>
<dbReference type="Proteomes" id="UP001596011">
    <property type="component" value="Unassembled WGS sequence"/>
</dbReference>
<keyword evidence="3" id="KW-1185">Reference proteome</keyword>
<proteinExistence type="predicted"/>
<evidence type="ECO:0000313" key="3">
    <source>
        <dbReference type="Proteomes" id="UP001596011"/>
    </source>
</evidence>
<dbReference type="EMBL" id="JBHSFI010000003">
    <property type="protein sequence ID" value="MFC4627864.1"/>
    <property type="molecule type" value="Genomic_DNA"/>
</dbReference>
<dbReference type="InterPro" id="IPR002938">
    <property type="entry name" value="FAD-bd"/>
</dbReference>
<dbReference type="PANTHER" id="PTHR46865">
    <property type="entry name" value="OXIDOREDUCTASE-RELATED"/>
    <property type="match status" value="1"/>
</dbReference>
<gene>
    <name evidence="2" type="ORF">ACFO6V_06460</name>
</gene>
<evidence type="ECO:0000313" key="2">
    <source>
        <dbReference type="EMBL" id="MFC4627864.1"/>
    </source>
</evidence>
<feature type="domain" description="FAD-binding" evidence="1">
    <location>
        <begin position="2"/>
        <end position="350"/>
    </location>
</feature>
<dbReference type="Gene3D" id="3.30.9.10">
    <property type="entry name" value="D-Amino Acid Oxidase, subunit A, domain 2"/>
    <property type="match status" value="1"/>
</dbReference>
<protein>
    <submittedName>
        <fullName evidence="2">FAD-dependent monooxygenase</fullName>
    </submittedName>
</protein>
<reference evidence="3" key="1">
    <citation type="journal article" date="2019" name="Int. J. Syst. Evol. Microbiol.">
        <title>The Global Catalogue of Microorganisms (GCM) 10K type strain sequencing project: providing services to taxonomists for standard genome sequencing and annotation.</title>
        <authorList>
            <consortium name="The Broad Institute Genomics Platform"/>
            <consortium name="The Broad Institute Genome Sequencing Center for Infectious Disease"/>
            <person name="Wu L."/>
            <person name="Ma J."/>
        </authorList>
    </citation>
    <scope>NUCLEOTIDE SEQUENCE [LARGE SCALE GENOMIC DNA]</scope>
    <source>
        <strain evidence="3">CCUG 42722</strain>
    </source>
</reference>
<dbReference type="PRINTS" id="PR00420">
    <property type="entry name" value="RNGMNOXGNASE"/>
</dbReference>
<dbReference type="SUPFAM" id="SSF51905">
    <property type="entry name" value="FAD/NAD(P)-binding domain"/>
    <property type="match status" value="1"/>
</dbReference>
<sequence length="410" mass="43984">MTHVLVSGASVAGPALAFWLRRYGFDVTVVERSPGPRPGGQGIDVRGAGRTVLDRMGITDQVRAAHTGVRGIAYLDAAGRRTVELPTELFGHSGGVIADIEILRGDLMRIIMDAAEGVEYVYDDSITALDQRPDGVAVAFERSAPRRFDAVVGADGVFSTTRRLAFDGAWRTVDSGYHRAVFTAESAQESGRDSWGLDGWEFLYSMPKGNGVGGRNVLLYPAHGGARGMVHFAGDPVAYDRRDIAGQKRIVADVLAGEGWQVPRLLDAMWDADDFYFDRHVRVEMPAWHRGRVALLGDACTAGSVGMGTSLALVGAYVLAGELARSDGDPEPAFAAYEARMRPYAQANMKQLPGGARGFLPPSAFEIKARTAVMGAMLRTPLARMVMGGIDKAADSIVLPDYASLAPRRG</sequence>
<dbReference type="GO" id="GO:0004497">
    <property type="term" value="F:monooxygenase activity"/>
    <property type="evidence" value="ECO:0007669"/>
    <property type="project" value="UniProtKB-KW"/>
</dbReference>
<keyword evidence="2" id="KW-0503">Monooxygenase</keyword>
<dbReference type="RefSeq" id="WP_377133408.1">
    <property type="nucleotide sequence ID" value="NZ_JBHSFI010000003.1"/>
</dbReference>
<dbReference type="Pfam" id="PF01494">
    <property type="entry name" value="FAD_binding_3"/>
    <property type="match status" value="1"/>
</dbReference>
<accession>A0ABV9HD20</accession>
<comment type="caution">
    <text evidence="2">The sequence shown here is derived from an EMBL/GenBank/DDBJ whole genome shotgun (WGS) entry which is preliminary data.</text>
</comment>
<dbReference type="InterPro" id="IPR036188">
    <property type="entry name" value="FAD/NAD-bd_sf"/>
</dbReference>
<keyword evidence="2" id="KW-0560">Oxidoreductase</keyword>
<dbReference type="InterPro" id="IPR051704">
    <property type="entry name" value="FAD_aromatic-hydroxylase"/>
</dbReference>